<evidence type="ECO:0000256" key="2">
    <source>
        <dbReference type="ARBA" id="ARBA00022737"/>
    </source>
</evidence>
<dbReference type="InterPro" id="IPR056863">
    <property type="entry name" value="LMN_ATRN_NET-like_EGF"/>
</dbReference>
<dbReference type="InterPro" id="IPR050440">
    <property type="entry name" value="Laminin/Netrin_ECM"/>
</dbReference>
<dbReference type="SMART" id="SM00180">
    <property type="entry name" value="EGF_Lam"/>
    <property type="match status" value="1"/>
</dbReference>
<feature type="domain" description="Laminin N-terminal" evidence="6">
    <location>
        <begin position="1"/>
        <end position="236"/>
    </location>
</feature>
<evidence type="ECO:0000256" key="5">
    <source>
        <dbReference type="ARBA" id="ARBA00023292"/>
    </source>
</evidence>
<keyword evidence="5" id="KW-0424">Laminin EGF-like domain</keyword>
<evidence type="ECO:0000256" key="3">
    <source>
        <dbReference type="ARBA" id="ARBA00023157"/>
    </source>
</evidence>
<dbReference type="GO" id="GO:0009888">
    <property type="term" value="P:tissue development"/>
    <property type="evidence" value="ECO:0007669"/>
    <property type="project" value="TreeGrafter"/>
</dbReference>
<dbReference type="InterPro" id="IPR008211">
    <property type="entry name" value="Laminin_N"/>
</dbReference>
<keyword evidence="1" id="KW-0732">Signal</keyword>
<dbReference type="SMART" id="SM00136">
    <property type="entry name" value="LamNT"/>
    <property type="match status" value="1"/>
</dbReference>
<dbReference type="Gene3D" id="2.170.300.10">
    <property type="entry name" value="Tie2 ligand-binding domain superfamily"/>
    <property type="match status" value="1"/>
</dbReference>
<keyword evidence="2" id="KW-0677">Repeat</keyword>
<dbReference type="PROSITE" id="PS51117">
    <property type="entry name" value="LAMININ_NTER"/>
    <property type="match status" value="1"/>
</dbReference>
<dbReference type="CDD" id="cd00055">
    <property type="entry name" value="EGF_Lam"/>
    <property type="match status" value="1"/>
</dbReference>
<dbReference type="PROSITE" id="PS01248">
    <property type="entry name" value="EGF_LAM_1"/>
    <property type="match status" value="1"/>
</dbReference>
<reference evidence="7 8" key="1">
    <citation type="submission" date="2019-08" db="EMBL/GenBank/DDBJ databases">
        <title>Whole genome of Aphis craccivora.</title>
        <authorList>
            <person name="Voronova N.V."/>
            <person name="Shulinski R.S."/>
            <person name="Bandarenka Y.V."/>
            <person name="Zhorov D.G."/>
            <person name="Warner D."/>
        </authorList>
    </citation>
    <scope>NUCLEOTIDE SEQUENCE [LARGE SCALE GENOMIC DNA]</scope>
    <source>
        <strain evidence="7">180601</strain>
        <tissue evidence="7">Whole Body</tissue>
    </source>
</reference>
<evidence type="ECO:0000313" key="8">
    <source>
        <dbReference type="Proteomes" id="UP000478052"/>
    </source>
</evidence>
<proteinExistence type="predicted"/>
<dbReference type="Pfam" id="PF24973">
    <property type="entry name" value="EGF_LMN_ATRN"/>
    <property type="match status" value="1"/>
</dbReference>
<dbReference type="Proteomes" id="UP000478052">
    <property type="component" value="Unassembled WGS sequence"/>
</dbReference>
<dbReference type="EMBL" id="VUJU01000102">
    <property type="protein sequence ID" value="KAF0773055.1"/>
    <property type="molecule type" value="Genomic_DNA"/>
</dbReference>
<name>A0A6G0ZNH8_APHCR</name>
<dbReference type="GO" id="GO:0007411">
    <property type="term" value="P:axon guidance"/>
    <property type="evidence" value="ECO:0007669"/>
    <property type="project" value="TreeGrafter"/>
</dbReference>
<evidence type="ECO:0000256" key="4">
    <source>
        <dbReference type="ARBA" id="ARBA00023180"/>
    </source>
</evidence>
<dbReference type="OrthoDB" id="430826at2759"/>
<dbReference type="Gene3D" id="2.60.120.260">
    <property type="entry name" value="Galactose-binding domain-like"/>
    <property type="match status" value="1"/>
</dbReference>
<comment type="caution">
    <text evidence="7">The sequence shown here is derived from an EMBL/GenBank/DDBJ whole genome shotgun (WGS) entry which is preliminary data.</text>
</comment>
<dbReference type="PANTHER" id="PTHR10574">
    <property type="entry name" value="NETRIN/LAMININ-RELATED"/>
    <property type="match status" value="1"/>
</dbReference>
<evidence type="ECO:0000313" key="7">
    <source>
        <dbReference type="EMBL" id="KAF0773055.1"/>
    </source>
</evidence>
<gene>
    <name evidence="7" type="ORF">FWK35_00002006</name>
</gene>
<dbReference type="GO" id="GO:0005604">
    <property type="term" value="C:basement membrane"/>
    <property type="evidence" value="ECO:0007669"/>
    <property type="project" value="TreeGrafter"/>
</dbReference>
<keyword evidence="8" id="KW-1185">Reference proteome</keyword>
<dbReference type="GO" id="GO:0009887">
    <property type="term" value="P:animal organ morphogenesis"/>
    <property type="evidence" value="ECO:0007669"/>
    <property type="project" value="TreeGrafter"/>
</dbReference>
<organism evidence="7 8">
    <name type="scientific">Aphis craccivora</name>
    <name type="common">Cowpea aphid</name>
    <dbReference type="NCBI Taxonomy" id="307492"/>
    <lineage>
        <taxon>Eukaryota</taxon>
        <taxon>Metazoa</taxon>
        <taxon>Ecdysozoa</taxon>
        <taxon>Arthropoda</taxon>
        <taxon>Hexapoda</taxon>
        <taxon>Insecta</taxon>
        <taxon>Pterygota</taxon>
        <taxon>Neoptera</taxon>
        <taxon>Paraneoptera</taxon>
        <taxon>Hemiptera</taxon>
        <taxon>Sternorrhyncha</taxon>
        <taxon>Aphidomorpha</taxon>
        <taxon>Aphidoidea</taxon>
        <taxon>Aphididae</taxon>
        <taxon>Aphidini</taxon>
        <taxon>Aphis</taxon>
        <taxon>Aphis</taxon>
    </lineage>
</organism>
<keyword evidence="4" id="KW-0325">Glycoprotein</keyword>
<dbReference type="PANTHER" id="PTHR10574:SF435">
    <property type="entry name" value="LAMININ SUBUNIT GAMMA-1"/>
    <property type="match status" value="1"/>
</dbReference>
<keyword evidence="3" id="KW-1015">Disulfide bond</keyword>
<dbReference type="Pfam" id="PF00055">
    <property type="entry name" value="Laminin_N"/>
    <property type="match status" value="1"/>
</dbReference>
<protein>
    <submittedName>
        <fullName evidence="7">Laminin subunit gamma-1 isoform X1</fullName>
    </submittedName>
</protein>
<accession>A0A6G0ZNH8</accession>
<dbReference type="InterPro" id="IPR002049">
    <property type="entry name" value="LE_dom"/>
</dbReference>
<dbReference type="AlphaFoldDB" id="A0A6G0ZNH8"/>
<evidence type="ECO:0000259" key="6">
    <source>
        <dbReference type="PROSITE" id="PS51117"/>
    </source>
</evidence>
<evidence type="ECO:0000256" key="1">
    <source>
        <dbReference type="ARBA" id="ARBA00022729"/>
    </source>
</evidence>
<dbReference type="SUPFAM" id="SSF57196">
    <property type="entry name" value="EGF/Laminin"/>
    <property type="match status" value="1"/>
</dbReference>
<dbReference type="FunFam" id="2.60.120.260:FF:000018">
    <property type="entry name" value="Laminin subunit gamma 1"/>
    <property type="match status" value="1"/>
</dbReference>
<sequence>MMRCIPGFENAAFGLEVEATNTCGQSGPTEFCVQSGSQVTKKTCDVCTESSHSPYYMTDFSSYANRTWWQSETMYENVQYPNQVNLTLHFGKAFDITYIRLLFYSPRPESFAIYKKSTEDGQWIPYQFYSGSCRDTYGLPDLNYIRLGEQETRAFCTSEFSDISPLTGGSVPFSTLEGRPSAKYYDSKSEFWDWVTATDVRITLDRLNTFGDEVFGDPQVLKSYFYAIADFAVGARCKCNGHASECVKSTSINGTSRRVCRCEHNTAGPDCNECLPFYNDAPWSRATALNAHECKALEGK</sequence>